<comment type="similarity">
    <text evidence="1">Belongs to the ABC transporter superfamily. ABCF family. EF3 subfamily.</text>
</comment>
<reference evidence="9" key="1">
    <citation type="submission" date="2016-11" db="UniProtKB">
        <authorList>
            <consortium name="WormBaseParasite"/>
        </authorList>
    </citation>
    <scope>IDENTIFICATION</scope>
</reference>
<dbReference type="InterPro" id="IPR027417">
    <property type="entry name" value="P-loop_NTPase"/>
</dbReference>
<dbReference type="InterPro" id="IPR032781">
    <property type="entry name" value="ABC_tran_Xtn"/>
</dbReference>
<dbReference type="PANTHER" id="PTHR19211">
    <property type="entry name" value="ATP-BINDING TRANSPORT PROTEIN-RELATED"/>
    <property type="match status" value="1"/>
</dbReference>
<feature type="region of interest" description="Disordered" evidence="5">
    <location>
        <begin position="599"/>
        <end position="630"/>
    </location>
</feature>
<dbReference type="Pfam" id="PF00005">
    <property type="entry name" value="ABC_tran"/>
    <property type="match status" value="1"/>
</dbReference>
<keyword evidence="4" id="KW-0067">ATP-binding</keyword>
<keyword evidence="3" id="KW-0547">Nucleotide-binding</keyword>
<evidence type="ECO:0000313" key="8">
    <source>
        <dbReference type="Proteomes" id="UP000095280"/>
    </source>
</evidence>
<evidence type="ECO:0000313" key="9">
    <source>
        <dbReference type="WBParaSite" id="snap_masked-unitig_41776-processed-gene-0.1-mRNA-1"/>
    </source>
</evidence>
<evidence type="ECO:0000259" key="6">
    <source>
        <dbReference type="Pfam" id="PF00005"/>
    </source>
</evidence>
<evidence type="ECO:0000259" key="7">
    <source>
        <dbReference type="Pfam" id="PF12848"/>
    </source>
</evidence>
<keyword evidence="8" id="KW-1185">Reference proteome</keyword>
<proteinExistence type="inferred from homology"/>
<organism evidence="8 9">
    <name type="scientific">Macrostomum lignano</name>
    <dbReference type="NCBI Taxonomy" id="282301"/>
    <lineage>
        <taxon>Eukaryota</taxon>
        <taxon>Metazoa</taxon>
        <taxon>Spiralia</taxon>
        <taxon>Lophotrochozoa</taxon>
        <taxon>Platyhelminthes</taxon>
        <taxon>Rhabditophora</taxon>
        <taxon>Macrostomorpha</taxon>
        <taxon>Macrostomida</taxon>
        <taxon>Macrostomidae</taxon>
        <taxon>Macrostomum</taxon>
    </lineage>
</organism>
<keyword evidence="2" id="KW-0677">Repeat</keyword>
<dbReference type="PANTHER" id="PTHR19211:SF117">
    <property type="entry name" value="ATP-BINDING CASSETTE SUB-FAMILY F MEMBER 3"/>
    <property type="match status" value="1"/>
</dbReference>
<dbReference type="Proteomes" id="UP000095280">
    <property type="component" value="Unplaced"/>
</dbReference>
<feature type="domain" description="ABC-transporter extension" evidence="7">
    <location>
        <begin position="155"/>
        <end position="205"/>
    </location>
</feature>
<evidence type="ECO:0000256" key="3">
    <source>
        <dbReference type="ARBA" id="ARBA00022741"/>
    </source>
</evidence>
<evidence type="ECO:0000256" key="4">
    <source>
        <dbReference type="ARBA" id="ARBA00022840"/>
    </source>
</evidence>
<feature type="compositionally biased region" description="Low complexity" evidence="5">
    <location>
        <begin position="599"/>
        <end position="608"/>
    </location>
</feature>
<feature type="compositionally biased region" description="Pro residues" evidence="5">
    <location>
        <begin position="609"/>
        <end position="621"/>
    </location>
</feature>
<accession>A0A1I8JRB1</accession>
<dbReference type="Gene3D" id="3.40.50.300">
    <property type="entry name" value="P-loop containing nucleotide triphosphate hydrolases"/>
    <property type="match status" value="2"/>
</dbReference>
<name>A0A1I8JRB1_9PLAT</name>
<dbReference type="InterPro" id="IPR050611">
    <property type="entry name" value="ABCF"/>
</dbReference>
<dbReference type="SUPFAM" id="SSF52540">
    <property type="entry name" value="P-loop containing nucleoside triphosphate hydrolases"/>
    <property type="match status" value="3"/>
</dbReference>
<evidence type="ECO:0000256" key="2">
    <source>
        <dbReference type="ARBA" id="ARBA00022737"/>
    </source>
</evidence>
<dbReference type="GO" id="GO:0016887">
    <property type="term" value="F:ATP hydrolysis activity"/>
    <property type="evidence" value="ECO:0007669"/>
    <property type="project" value="InterPro"/>
</dbReference>
<dbReference type="AlphaFoldDB" id="A0A1I8JRB1"/>
<dbReference type="WBParaSite" id="snap_masked-unitig_41776-processed-gene-0.1-mRNA-1">
    <property type="protein sequence ID" value="snap_masked-unitig_41776-processed-gene-0.1-mRNA-1"/>
    <property type="gene ID" value="snap_masked-unitig_41776-processed-gene-0.1"/>
</dbReference>
<feature type="domain" description="ABC transporter" evidence="6">
    <location>
        <begin position="49"/>
        <end position="113"/>
    </location>
</feature>
<dbReference type="GO" id="GO:0005524">
    <property type="term" value="F:ATP binding"/>
    <property type="evidence" value="ECO:0007669"/>
    <property type="project" value="UniProtKB-KW"/>
</dbReference>
<evidence type="ECO:0000256" key="5">
    <source>
        <dbReference type="SAM" id="MobiDB-lite"/>
    </source>
</evidence>
<protein>
    <submittedName>
        <fullName evidence="9">ABC transporter domain-containing protein</fullName>
    </submittedName>
</protein>
<sequence>WQVTILRPVESVLQARRAAGRLLAEEARCRAEPGRARRRRPQFGRPVRPSWTAIEADKARSRVASILHEHGLHARRCRPRPQSSFPAAERMRLALARALFAKPDLLLLDEPSNMLDMKAIIWCWRTYLPALAKHPLSCVPRHAFLNAVSTDILFISNRRLEYYKGDYDTFVRSREEEAAQSSSGEWAEREHIQKFIDRFRYNAKTGQPGAVPHQDAGGHGQAGGASPRLGGHNEVPAGRGQAVAGPSCSWTRFVFGYPGSDRTVLKGVCACAGSDSRICVVGENGRASGNAHRSLRIGYFSQHFVGPARPELDPTGVHGPDISRPAAGGLQAAARTVWRRWRPGAAPNPPAVRRPECRIAFALIAAAGRTSVVLDEPTNHLDVQTIKALGDALNSFNGGNCMRVLATAPTAINTPDKSLHCGIRVAASAALATDCHVNLFAESRLMDLRKLQRLHGRHYFELGRVHCLRCTYDTANLLAALFLLIGDRCQLHTGGPSRQPKRVGLSYLNCLIASQCLPCIAAGFFNSNIAARPGLSVGRKCVGGPVFDVSSQRARLPVLITCEFDEASGMRNNKKTKQWPDKQQTRGAFIGASVGPVAAAGPTSQKAPKPLPAAAAPPLPANGPQRTPGGEEIWRRRLRLPRAAACCGRGAQSSGVHQRSMQAGGGRQAISGAFALADVQPHWRCWRTALPQYYCTCPLLAARPPPAAAAARSRSRRVHVRSFIRPTCPQDGPEVFRFGCLALPPEATVAAAAACGVEEG</sequence>
<evidence type="ECO:0000256" key="1">
    <source>
        <dbReference type="ARBA" id="ARBA00011054"/>
    </source>
</evidence>
<dbReference type="InterPro" id="IPR003439">
    <property type="entry name" value="ABC_transporter-like_ATP-bd"/>
</dbReference>
<feature type="region of interest" description="Disordered" evidence="5">
    <location>
        <begin position="207"/>
        <end position="241"/>
    </location>
</feature>
<dbReference type="Pfam" id="PF12848">
    <property type="entry name" value="ABC_tran_Xtn"/>
    <property type="match status" value="1"/>
</dbReference>